<proteinExistence type="predicted"/>
<organism evidence="1">
    <name type="scientific">Rhizophora mucronata</name>
    <name type="common">Asiatic mangrove</name>
    <dbReference type="NCBI Taxonomy" id="61149"/>
    <lineage>
        <taxon>Eukaryota</taxon>
        <taxon>Viridiplantae</taxon>
        <taxon>Streptophyta</taxon>
        <taxon>Embryophyta</taxon>
        <taxon>Tracheophyta</taxon>
        <taxon>Spermatophyta</taxon>
        <taxon>Magnoliopsida</taxon>
        <taxon>eudicotyledons</taxon>
        <taxon>Gunneridae</taxon>
        <taxon>Pentapetalae</taxon>
        <taxon>rosids</taxon>
        <taxon>fabids</taxon>
        <taxon>Malpighiales</taxon>
        <taxon>Rhizophoraceae</taxon>
        <taxon>Rhizophora</taxon>
    </lineage>
</organism>
<dbReference type="AlphaFoldDB" id="A0A2P2NMP1"/>
<reference evidence="1" key="1">
    <citation type="submission" date="2018-02" db="EMBL/GenBank/DDBJ databases">
        <title>Rhizophora mucronata_Transcriptome.</title>
        <authorList>
            <person name="Meera S.P."/>
            <person name="Sreeshan A."/>
            <person name="Augustine A."/>
        </authorList>
    </citation>
    <scope>NUCLEOTIDE SEQUENCE</scope>
    <source>
        <tissue evidence="1">Leaf</tissue>
    </source>
</reference>
<accession>A0A2P2NMP1</accession>
<dbReference type="EMBL" id="GGEC01063190">
    <property type="protein sequence ID" value="MBX43674.1"/>
    <property type="molecule type" value="Transcribed_RNA"/>
</dbReference>
<evidence type="ECO:0000313" key="1">
    <source>
        <dbReference type="EMBL" id="MBX43674.1"/>
    </source>
</evidence>
<protein>
    <submittedName>
        <fullName evidence="1">Uncharacterized protein</fullName>
    </submittedName>
</protein>
<name>A0A2P2NMP1_RHIMU</name>
<sequence length="17" mass="1926">MKESSPLTVLHMYGVCM</sequence>